<reference evidence="2 3" key="1">
    <citation type="journal article" date="2013" name="Genome Announc.">
        <title>Draft Genome Sequence of the Brazilian Toxic Bloom-Forming Cyanobacterium Microcystis aeruginosa Strain SPC777.</title>
        <authorList>
            <person name="Fiore M.F."/>
            <person name="Alvarenga D.O."/>
            <person name="Varani A.M."/>
            <person name="Hoff-Risseti C."/>
            <person name="Crespim E."/>
            <person name="Ramos R.T."/>
            <person name="Silva A."/>
            <person name="Schaker P.D."/>
            <person name="Heck K."/>
            <person name="Rigonato J."/>
            <person name="Schneider M.P."/>
        </authorList>
    </citation>
    <scope>NUCLEOTIDE SEQUENCE [LARGE SCALE GENOMIC DNA]</scope>
    <source>
        <strain evidence="3">SPC 777</strain>
    </source>
</reference>
<dbReference type="CDD" id="cd19096">
    <property type="entry name" value="AKR_Fe-S_oxidoreductase"/>
    <property type="match status" value="1"/>
</dbReference>
<dbReference type="Pfam" id="PF00248">
    <property type="entry name" value="Aldo_ket_red"/>
    <property type="match status" value="1"/>
</dbReference>
<comment type="caution">
    <text evidence="2">The sequence shown here is derived from an EMBL/GenBank/DDBJ whole genome shotgun (WGS) entry which is preliminary data.</text>
</comment>
<dbReference type="FunFam" id="3.20.20.100:FF:000070">
    <property type="entry name" value="Aldo/keto reductase"/>
    <property type="match status" value="1"/>
</dbReference>
<dbReference type="SUPFAM" id="SSF51430">
    <property type="entry name" value="NAD(P)-linked oxidoreductase"/>
    <property type="match status" value="1"/>
</dbReference>
<dbReference type="Proteomes" id="UP000014617">
    <property type="component" value="Unassembled WGS sequence"/>
</dbReference>
<keyword evidence="2" id="KW-0560">Oxidoreductase</keyword>
<organism evidence="2 3">
    <name type="scientific">Microcystis aeruginosa SPC777</name>
    <dbReference type="NCBI Taxonomy" id="482300"/>
    <lineage>
        <taxon>Bacteria</taxon>
        <taxon>Bacillati</taxon>
        <taxon>Cyanobacteriota</taxon>
        <taxon>Cyanophyceae</taxon>
        <taxon>Oscillatoriophycideae</taxon>
        <taxon>Chroococcales</taxon>
        <taxon>Microcystaceae</taxon>
        <taxon>Microcystis</taxon>
    </lineage>
</organism>
<dbReference type="PANTHER" id="PTHR43312:SF2">
    <property type="entry name" value="OXIDOREDUCTASE"/>
    <property type="match status" value="1"/>
</dbReference>
<evidence type="ECO:0000313" key="3">
    <source>
        <dbReference type="Proteomes" id="UP000014617"/>
    </source>
</evidence>
<dbReference type="PATRIC" id="fig|482300.6.peg.1535"/>
<proteinExistence type="predicted"/>
<dbReference type="InterPro" id="IPR036812">
    <property type="entry name" value="NAD(P)_OxRdtase_dom_sf"/>
</dbReference>
<protein>
    <submittedName>
        <fullName evidence="2">Putative oxidoreductase</fullName>
        <ecNumber evidence="2">1.-.-.-</ecNumber>
    </submittedName>
</protein>
<dbReference type="InterPro" id="IPR023210">
    <property type="entry name" value="NADP_OxRdtase_dom"/>
</dbReference>
<gene>
    <name evidence="2" type="ORF">MAESPC_01369</name>
</gene>
<dbReference type="PANTHER" id="PTHR43312">
    <property type="entry name" value="D-THREO-ALDOSE 1-DEHYDROGENASE"/>
    <property type="match status" value="1"/>
</dbReference>
<name>S3KDL2_MICAE</name>
<dbReference type="EMBL" id="ASZQ01000160">
    <property type="protein sequence ID" value="EPF22874.1"/>
    <property type="molecule type" value="Genomic_DNA"/>
</dbReference>
<feature type="domain" description="NADP-dependent oxidoreductase" evidence="1">
    <location>
        <begin position="43"/>
        <end position="166"/>
    </location>
</feature>
<dbReference type="Gene3D" id="3.20.20.100">
    <property type="entry name" value="NADP-dependent oxidoreductase domain"/>
    <property type="match status" value="1"/>
</dbReference>
<dbReference type="GO" id="GO:0016491">
    <property type="term" value="F:oxidoreductase activity"/>
    <property type="evidence" value="ECO:0007669"/>
    <property type="project" value="UniProtKB-KW"/>
</dbReference>
<dbReference type="InterPro" id="IPR020471">
    <property type="entry name" value="AKR"/>
</dbReference>
<dbReference type="PRINTS" id="PR00069">
    <property type="entry name" value="ALDKETRDTASE"/>
</dbReference>
<dbReference type="InterPro" id="IPR053135">
    <property type="entry name" value="AKR2_Oxidoreductase"/>
</dbReference>
<dbReference type="AlphaFoldDB" id="S3KDL2"/>
<sequence length="412" mass="46820">MQYRRFGRTNLQMPVFSCGGMRYQFQWQDVPMSQIPDENQGNLEAIINKSLEVGINHIETARGYGTSEMQLGKILPQLPRDKIIVQTKVSPSQDVREFRRKFEQSLQFLRLDYVDLLGIHGINTAEILDDTMAEGGCWQEAKKLQQQGKVRFIGFSTHAPTDVIVKTIATNCYDYLNLHWYYIFQNNWLAIEAAKQHDMGVFIISPSDKGGHLYNPPPKLVNLCFPLSPMVFNDLFCLSHPAVHTLSIGAARAKDFDEHLKTLPLLDRAEEILPAIIERLQGEMINCLGDNWVKTWSLGLPSWENTPNHINIPSILWLRNLAIAYDMIDFARARYNLLGNGGHWFPGQQAKEVEKLDLTACLAASPHADQIPHLLAETHRVFSARDGTTLKQQLKFHAGMRSHSLLTKGTFN</sequence>
<evidence type="ECO:0000313" key="2">
    <source>
        <dbReference type="EMBL" id="EPF22874.1"/>
    </source>
</evidence>
<accession>S3KDL2</accession>
<dbReference type="EC" id="1.-.-.-" evidence="2"/>
<evidence type="ECO:0000259" key="1">
    <source>
        <dbReference type="Pfam" id="PF00248"/>
    </source>
</evidence>